<feature type="transmembrane region" description="Helical" evidence="7">
    <location>
        <begin position="145"/>
        <end position="164"/>
    </location>
</feature>
<dbReference type="PANTHER" id="PTHR23063:SF52">
    <property type="entry name" value="LYSOPHOSPHATIDYLCHOLINE ACYLTRANSFERASE"/>
    <property type="match status" value="1"/>
</dbReference>
<keyword evidence="3 7" id="KW-1133">Transmembrane helix</keyword>
<keyword evidence="1" id="KW-0808">Transferase</keyword>
<evidence type="ECO:0000313" key="9">
    <source>
        <dbReference type="Proteomes" id="UP000011115"/>
    </source>
</evidence>
<keyword evidence="2 7" id="KW-0812">Transmembrane</keyword>
<keyword evidence="4" id="KW-0443">Lipid metabolism</keyword>
<proteinExistence type="predicted"/>
<dbReference type="GO" id="GO:0006629">
    <property type="term" value="P:lipid metabolic process"/>
    <property type="evidence" value="ECO:0007669"/>
    <property type="project" value="UniProtKB-KW"/>
</dbReference>
<dbReference type="STRING" id="4113.M0ZFZ5"/>
<evidence type="ECO:0000256" key="4">
    <source>
        <dbReference type="ARBA" id="ARBA00023098"/>
    </source>
</evidence>
<reference evidence="8" key="2">
    <citation type="submission" date="2015-06" db="UniProtKB">
        <authorList>
            <consortium name="EnsemblPlants"/>
        </authorList>
    </citation>
    <scope>IDENTIFICATION</scope>
    <source>
        <strain evidence="8">DM1-3 516 R44</strain>
    </source>
</reference>
<dbReference type="PANTHER" id="PTHR23063">
    <property type="entry name" value="PHOSPHOLIPID ACYLTRANSFERASE"/>
    <property type="match status" value="1"/>
</dbReference>
<dbReference type="Proteomes" id="UP000011115">
    <property type="component" value="Unassembled WGS sequence"/>
</dbReference>
<dbReference type="HOGENOM" id="CLU_1680377_0_0_1"/>
<dbReference type="GO" id="GO:0016746">
    <property type="term" value="F:acyltransferase activity"/>
    <property type="evidence" value="ECO:0007669"/>
    <property type="project" value="UniProtKB-KW"/>
</dbReference>
<evidence type="ECO:0000256" key="2">
    <source>
        <dbReference type="ARBA" id="ARBA00022692"/>
    </source>
</evidence>
<dbReference type="InParanoid" id="M0ZFZ5"/>
<sequence>MSDHSIFAPLLPSDHLPHKSNGDDQEHAPEPHVILTVEDDGVQHQLSNGDHLGTHISEVDDNPYAFLGANRFDMPGSTTVDPFRNNTPRVEGVYEWLKIVVCLPITLVRLVLFGLALMIGYVATRTALLGWKDRSSPMPKWRSRLMWVTRMSARTILFSFGYLFNHLLVNLVWSVKECYFV</sequence>
<reference evidence="9" key="1">
    <citation type="journal article" date="2011" name="Nature">
        <title>Genome sequence and analysis of the tuber crop potato.</title>
        <authorList>
            <consortium name="The Potato Genome Sequencing Consortium"/>
        </authorList>
    </citation>
    <scope>NUCLEOTIDE SEQUENCE [LARGE SCALE GENOMIC DNA]</scope>
    <source>
        <strain evidence="9">cv. DM1-3 516 R44</strain>
    </source>
</reference>
<dbReference type="EnsemblPlants" id="PGSC0003DMT400000024">
    <property type="protein sequence ID" value="PGSC0003DMT400000024"/>
    <property type="gene ID" value="PGSC0003DMG401000007"/>
</dbReference>
<dbReference type="eggNOG" id="KOG2898">
    <property type="taxonomic scope" value="Eukaryota"/>
</dbReference>
<evidence type="ECO:0000256" key="7">
    <source>
        <dbReference type="SAM" id="Phobius"/>
    </source>
</evidence>
<accession>M0ZFZ5</accession>
<evidence type="ECO:0000256" key="3">
    <source>
        <dbReference type="ARBA" id="ARBA00022989"/>
    </source>
</evidence>
<name>M0ZFZ5_SOLTU</name>
<dbReference type="Gramene" id="PGSC0003DMT400000024">
    <property type="protein sequence ID" value="PGSC0003DMT400000024"/>
    <property type="gene ID" value="PGSC0003DMG401000007"/>
</dbReference>
<dbReference type="AlphaFoldDB" id="M0ZFZ5"/>
<organism evidence="8 9">
    <name type="scientific">Solanum tuberosum</name>
    <name type="common">Potato</name>
    <dbReference type="NCBI Taxonomy" id="4113"/>
    <lineage>
        <taxon>Eukaryota</taxon>
        <taxon>Viridiplantae</taxon>
        <taxon>Streptophyta</taxon>
        <taxon>Embryophyta</taxon>
        <taxon>Tracheophyta</taxon>
        <taxon>Spermatophyta</taxon>
        <taxon>Magnoliopsida</taxon>
        <taxon>eudicotyledons</taxon>
        <taxon>Gunneridae</taxon>
        <taxon>Pentapetalae</taxon>
        <taxon>asterids</taxon>
        <taxon>lamiids</taxon>
        <taxon>Solanales</taxon>
        <taxon>Solanaceae</taxon>
        <taxon>Solanoideae</taxon>
        <taxon>Solaneae</taxon>
        <taxon>Solanum</taxon>
    </lineage>
</organism>
<protein>
    <submittedName>
        <fullName evidence="8">1-acylglycerophosphocholine O-acyltransferase</fullName>
    </submittedName>
</protein>
<evidence type="ECO:0000256" key="6">
    <source>
        <dbReference type="ARBA" id="ARBA00023315"/>
    </source>
</evidence>
<evidence type="ECO:0000256" key="1">
    <source>
        <dbReference type="ARBA" id="ARBA00022679"/>
    </source>
</evidence>
<evidence type="ECO:0000313" key="8">
    <source>
        <dbReference type="EnsemblPlants" id="PGSC0003DMT400000024"/>
    </source>
</evidence>
<keyword evidence="5 7" id="KW-0472">Membrane</keyword>
<evidence type="ECO:0000256" key="5">
    <source>
        <dbReference type="ARBA" id="ARBA00023136"/>
    </source>
</evidence>
<keyword evidence="6" id="KW-0012">Acyltransferase</keyword>
<keyword evidence="9" id="KW-1185">Reference proteome</keyword>
<dbReference type="PaxDb" id="4113-PGSC0003DMT400000024"/>
<feature type="transmembrane region" description="Helical" evidence="7">
    <location>
        <begin position="96"/>
        <end position="124"/>
    </location>
</feature>